<evidence type="ECO:0000313" key="1">
    <source>
        <dbReference type="EMBL" id="MDV6310275.1"/>
    </source>
</evidence>
<sequence>MSTNETNAVTSGGRATAPGYINSSKYRLRLVGYPEVLGAQSAVEWRGKRFTLDGDPLIYTGSTRTAHVDYRISRT</sequence>
<accession>A0ABU4DKK3</accession>
<organism evidence="1 2">
    <name type="scientific">Gordonia amicalis</name>
    <dbReference type="NCBI Taxonomy" id="89053"/>
    <lineage>
        <taxon>Bacteria</taxon>
        <taxon>Bacillati</taxon>
        <taxon>Actinomycetota</taxon>
        <taxon>Actinomycetes</taxon>
        <taxon>Mycobacteriales</taxon>
        <taxon>Gordoniaceae</taxon>
        <taxon>Gordonia</taxon>
    </lineage>
</organism>
<dbReference type="Proteomes" id="UP001185779">
    <property type="component" value="Unassembled WGS sequence"/>
</dbReference>
<dbReference type="RefSeq" id="WP_317505788.1">
    <property type="nucleotide sequence ID" value="NZ_JAWLKI010000061.1"/>
</dbReference>
<gene>
    <name evidence="1" type="ORF">R3P94_23775</name>
</gene>
<comment type="caution">
    <text evidence="1">The sequence shown here is derived from an EMBL/GenBank/DDBJ whole genome shotgun (WGS) entry which is preliminary data.</text>
</comment>
<proteinExistence type="predicted"/>
<reference evidence="1 2" key="1">
    <citation type="submission" date="2023-10" db="EMBL/GenBank/DDBJ databases">
        <title>Development of a sustainable strategy for remediation of hydrocarbon-contaminated territories based on the waste exchange concept.</title>
        <authorList>
            <person name="Krivoruchko A."/>
        </authorList>
    </citation>
    <scope>NUCLEOTIDE SEQUENCE [LARGE SCALE GENOMIC DNA]</scope>
    <source>
        <strain evidence="1 2">IEGM 1266</strain>
    </source>
</reference>
<dbReference type="EMBL" id="JAWLKI010000061">
    <property type="protein sequence ID" value="MDV6310275.1"/>
    <property type="molecule type" value="Genomic_DNA"/>
</dbReference>
<protein>
    <submittedName>
        <fullName evidence="1">Uncharacterized protein</fullName>
    </submittedName>
</protein>
<evidence type="ECO:0000313" key="2">
    <source>
        <dbReference type="Proteomes" id="UP001185779"/>
    </source>
</evidence>
<keyword evidence="2" id="KW-1185">Reference proteome</keyword>
<name>A0ABU4DKK3_9ACTN</name>